<gene>
    <name evidence="2" type="ORF">RUM43_001704</name>
</gene>
<protein>
    <submittedName>
        <fullName evidence="2">Uncharacterized protein</fullName>
    </submittedName>
</protein>
<sequence length="121" mass="13630">MNQLVAYIIAFTIELWWILDSSGTITLSALHLTLLHLPHMTFISSYYSTVPPSVGAYLLCTGYFVLFASAGVLLRGLSIVSTTERFHLFHLEVFKVETRGCKGHYRTQQLVNTTDCKSNKN</sequence>
<evidence type="ECO:0000313" key="2">
    <source>
        <dbReference type="EMBL" id="KAK6645427.1"/>
    </source>
</evidence>
<accession>A0AAN8SID5</accession>
<keyword evidence="1" id="KW-1133">Transmembrane helix</keyword>
<dbReference type="EMBL" id="JAWJWE010000001">
    <property type="protein sequence ID" value="KAK6645427.1"/>
    <property type="molecule type" value="Genomic_DNA"/>
</dbReference>
<proteinExistence type="predicted"/>
<dbReference type="AlphaFoldDB" id="A0AAN8SID5"/>
<name>A0AAN8SID5_POLSC</name>
<keyword evidence="1" id="KW-0472">Membrane</keyword>
<organism evidence="2 3">
    <name type="scientific">Polyplax serrata</name>
    <name type="common">Common mouse louse</name>
    <dbReference type="NCBI Taxonomy" id="468196"/>
    <lineage>
        <taxon>Eukaryota</taxon>
        <taxon>Metazoa</taxon>
        <taxon>Ecdysozoa</taxon>
        <taxon>Arthropoda</taxon>
        <taxon>Hexapoda</taxon>
        <taxon>Insecta</taxon>
        <taxon>Pterygota</taxon>
        <taxon>Neoptera</taxon>
        <taxon>Paraneoptera</taxon>
        <taxon>Psocodea</taxon>
        <taxon>Troctomorpha</taxon>
        <taxon>Phthiraptera</taxon>
        <taxon>Anoplura</taxon>
        <taxon>Polyplacidae</taxon>
        <taxon>Polyplax</taxon>
    </lineage>
</organism>
<evidence type="ECO:0000256" key="1">
    <source>
        <dbReference type="SAM" id="Phobius"/>
    </source>
</evidence>
<feature type="transmembrane region" description="Helical" evidence="1">
    <location>
        <begin position="7"/>
        <end position="34"/>
    </location>
</feature>
<feature type="transmembrane region" description="Helical" evidence="1">
    <location>
        <begin position="54"/>
        <end position="77"/>
    </location>
</feature>
<comment type="caution">
    <text evidence="2">The sequence shown here is derived from an EMBL/GenBank/DDBJ whole genome shotgun (WGS) entry which is preliminary data.</text>
</comment>
<reference evidence="2 3" key="1">
    <citation type="submission" date="2023-10" db="EMBL/GenBank/DDBJ databases">
        <title>Genomes of two closely related lineages of the louse Polyplax serrata with different host specificities.</title>
        <authorList>
            <person name="Martinu J."/>
            <person name="Tarabai H."/>
            <person name="Stefka J."/>
            <person name="Hypsa V."/>
        </authorList>
    </citation>
    <scope>NUCLEOTIDE SEQUENCE [LARGE SCALE GENOMIC DNA]</scope>
    <source>
        <strain evidence="2">HR10_N</strain>
    </source>
</reference>
<dbReference type="Proteomes" id="UP001372834">
    <property type="component" value="Unassembled WGS sequence"/>
</dbReference>
<keyword evidence="1" id="KW-0812">Transmembrane</keyword>
<evidence type="ECO:0000313" key="3">
    <source>
        <dbReference type="Proteomes" id="UP001372834"/>
    </source>
</evidence>